<evidence type="ECO:0000313" key="1">
    <source>
        <dbReference type="EMBL" id="QHI69331.1"/>
    </source>
</evidence>
<dbReference type="Proteomes" id="UP000464954">
    <property type="component" value="Chromosome"/>
</dbReference>
<reference evidence="1 2" key="1">
    <citation type="submission" date="2020-01" db="EMBL/GenBank/DDBJ databases">
        <title>Ponticoccus aerotolerans gen. nov., sp. nov., an anaerobic bacterium and proposal of Ponticoccusceae fam. nov., Ponticoccusles ord. nov. and Ponticoccuse classis nov. in the phylum Kiritimatiellaeota.</title>
        <authorList>
            <person name="Zhou L.Y."/>
            <person name="Du Z.J."/>
        </authorList>
    </citation>
    <scope>NUCLEOTIDE SEQUENCE [LARGE SCALE GENOMIC DNA]</scope>
    <source>
        <strain evidence="1 2">S-5007</strain>
    </source>
</reference>
<sequence length="511" mass="57218">MKTSEKLTTYYGDIHNHCGASYGHGPVEDAIANAKMQLDFVSVTGHALWPDMPRQQHGMERRIKYHEDGFKKLAGCWDHFVKVCDDANQDGAFVSFLGYEKHSCHSGDQTVMYRDGKGSILQTQTVPELRDTLAKLNEEGIACMTFTHHIGYKQGFRGINWEEHEDHPLSPVVELFSMHACSESDETAYPYLHSMGPCDQDSTYSAGLKKGRIVGCVASTDHHSAHPGSHGHGRVAVFAPELTRKSIWDAILNRRTIALTGDNIEVELSVNDSFIGDVIQEPSDQRDIRFRVKGGGAIRTIELLKNEKVLKHYFLPKVTEAPAENQTVRAKIGLEVGWGSRGKVVHWDAAFGVREGKILKAEPRFKGSEVVSPTENEEDFRFSDWTQESETNVRFKTKTQGNPTPVTNSNQGFSLEVEMPLDGIIDLEFNGATFSHTLREVLAGARSGYISGYGTPAYRVVAALPESYEFETQLEDTAEGDALPNGMDCYRLRVEQYNKQWAWSSPIWIKR</sequence>
<organism evidence="1 2">
    <name type="scientific">Tichowtungia aerotolerans</name>
    <dbReference type="NCBI Taxonomy" id="2697043"/>
    <lineage>
        <taxon>Bacteria</taxon>
        <taxon>Pseudomonadati</taxon>
        <taxon>Kiritimatiellota</taxon>
        <taxon>Tichowtungiia</taxon>
        <taxon>Tichowtungiales</taxon>
        <taxon>Tichowtungiaceae</taxon>
        <taxon>Tichowtungia</taxon>
    </lineage>
</organism>
<evidence type="ECO:0008006" key="3">
    <source>
        <dbReference type="Google" id="ProtNLM"/>
    </source>
</evidence>
<dbReference type="RefSeq" id="WP_160628513.1">
    <property type="nucleotide sequence ID" value="NZ_CP047593.1"/>
</dbReference>
<dbReference type="Gene3D" id="3.20.20.140">
    <property type="entry name" value="Metal-dependent hydrolases"/>
    <property type="match status" value="1"/>
</dbReference>
<dbReference type="EMBL" id="CP047593">
    <property type="protein sequence ID" value="QHI69331.1"/>
    <property type="molecule type" value="Genomic_DNA"/>
</dbReference>
<evidence type="ECO:0000313" key="2">
    <source>
        <dbReference type="Proteomes" id="UP000464954"/>
    </source>
</evidence>
<dbReference type="AlphaFoldDB" id="A0A6P1M663"/>
<gene>
    <name evidence="1" type="ORF">GT409_07655</name>
</gene>
<keyword evidence="2" id="KW-1185">Reference proteome</keyword>
<dbReference type="SUPFAM" id="SSF89550">
    <property type="entry name" value="PHP domain-like"/>
    <property type="match status" value="1"/>
</dbReference>
<dbReference type="KEGG" id="taer:GT409_07655"/>
<protein>
    <recommendedName>
        <fullName evidence="3">DUF3604 domain-containing protein</fullName>
    </recommendedName>
</protein>
<proteinExistence type="predicted"/>
<name>A0A6P1M663_9BACT</name>
<accession>A0A6P1M663</accession>
<dbReference type="InterPro" id="IPR016195">
    <property type="entry name" value="Pol/histidinol_Pase-like"/>
</dbReference>